<dbReference type="GO" id="GO:0009055">
    <property type="term" value="F:electron transfer activity"/>
    <property type="evidence" value="ECO:0007669"/>
    <property type="project" value="InterPro"/>
</dbReference>
<gene>
    <name evidence="5" type="ORF">M8523_33580</name>
</gene>
<name>A0AA42CNI3_9HYPH</name>
<dbReference type="InterPro" id="IPR009056">
    <property type="entry name" value="Cyt_c-like_dom"/>
</dbReference>
<accession>A0AA42CNI3</accession>
<protein>
    <recommendedName>
        <fullName evidence="4">Cytochrome c domain-containing protein</fullName>
    </recommendedName>
</protein>
<evidence type="ECO:0000256" key="3">
    <source>
        <dbReference type="PROSITE-ProRule" id="PRU00433"/>
    </source>
</evidence>
<evidence type="ECO:0000256" key="2">
    <source>
        <dbReference type="ARBA" id="ARBA00023004"/>
    </source>
</evidence>
<dbReference type="RefSeq" id="WP_282589200.1">
    <property type="nucleotide sequence ID" value="NZ_JAMOIM010000067.1"/>
</dbReference>
<sequence>MSVRTKLRGAGAVRRLASFRKDAAQTRRLMALAAIYEGGRRLEAARTMSILLLSLALLLQAGHGLALERPSVDLETRLDAKACSMLIGGTGLAVDQEVALGLVAFNSPYLFGGKALHDDITCGACHNDKGASGAVVRLRFRKPVPNLREASERGIDVASFVDHAVVSEFGGQPAVADVTRALAALARVFAVPSAALDSTCRIGPAGLVDIALRRLAARLGQIEVADADFLIDSARFVLGEMVRDPMASNLVSRAMIDDANQTLHDLLRIVDEKATDRAVLPLRALTERWEASMRAEGLVPIVLTDGVHG</sequence>
<keyword evidence="6" id="KW-1185">Reference proteome</keyword>
<comment type="caution">
    <text evidence="5">The sequence shown here is derived from an EMBL/GenBank/DDBJ whole genome shotgun (WGS) entry which is preliminary data.</text>
</comment>
<keyword evidence="2 3" id="KW-0408">Iron</keyword>
<reference evidence="5" key="1">
    <citation type="submission" date="2022-05" db="EMBL/GenBank/DDBJ databases">
        <authorList>
            <person name="Pankratov T."/>
        </authorList>
    </citation>
    <scope>NUCLEOTIDE SEQUENCE</scope>
    <source>
        <strain evidence="5">BP6-180914</strain>
    </source>
</reference>
<dbReference type="GO" id="GO:0046872">
    <property type="term" value="F:metal ion binding"/>
    <property type="evidence" value="ECO:0007669"/>
    <property type="project" value="UniProtKB-KW"/>
</dbReference>
<dbReference type="PROSITE" id="PS51007">
    <property type="entry name" value="CYTC"/>
    <property type="match status" value="1"/>
</dbReference>
<evidence type="ECO:0000313" key="5">
    <source>
        <dbReference type="EMBL" id="MCW6512826.1"/>
    </source>
</evidence>
<dbReference type="GO" id="GO:0020037">
    <property type="term" value="F:heme binding"/>
    <property type="evidence" value="ECO:0007669"/>
    <property type="project" value="InterPro"/>
</dbReference>
<dbReference type="AlphaFoldDB" id="A0AA42CNI3"/>
<evidence type="ECO:0000256" key="1">
    <source>
        <dbReference type="ARBA" id="ARBA00022723"/>
    </source>
</evidence>
<keyword evidence="3" id="KW-0349">Heme</keyword>
<organism evidence="5 6">
    <name type="scientific">Lichenifustis flavocetrariae</name>
    <dbReference type="NCBI Taxonomy" id="2949735"/>
    <lineage>
        <taxon>Bacteria</taxon>
        <taxon>Pseudomonadati</taxon>
        <taxon>Pseudomonadota</taxon>
        <taxon>Alphaproteobacteria</taxon>
        <taxon>Hyphomicrobiales</taxon>
        <taxon>Lichenihabitantaceae</taxon>
        <taxon>Lichenifustis</taxon>
    </lineage>
</organism>
<proteinExistence type="predicted"/>
<keyword evidence="1 3" id="KW-0479">Metal-binding</keyword>
<dbReference type="Proteomes" id="UP001165667">
    <property type="component" value="Unassembled WGS sequence"/>
</dbReference>
<evidence type="ECO:0000259" key="4">
    <source>
        <dbReference type="PROSITE" id="PS51007"/>
    </source>
</evidence>
<evidence type="ECO:0000313" key="6">
    <source>
        <dbReference type="Proteomes" id="UP001165667"/>
    </source>
</evidence>
<feature type="domain" description="Cytochrome c" evidence="4">
    <location>
        <begin position="96"/>
        <end position="235"/>
    </location>
</feature>
<dbReference type="EMBL" id="JAMOIM010000067">
    <property type="protein sequence ID" value="MCW6512826.1"/>
    <property type="molecule type" value="Genomic_DNA"/>
</dbReference>